<feature type="domain" description="NodB homology" evidence="1">
    <location>
        <begin position="83"/>
        <end position="180"/>
    </location>
</feature>
<comment type="caution">
    <text evidence="2">The sequence shown here is derived from an EMBL/GenBank/DDBJ whole genome shotgun (WGS) entry which is preliminary data.</text>
</comment>
<dbReference type="GO" id="GO:0005975">
    <property type="term" value="P:carbohydrate metabolic process"/>
    <property type="evidence" value="ECO:0007669"/>
    <property type="project" value="InterPro"/>
</dbReference>
<dbReference type="PANTHER" id="PTHR43123:SF3">
    <property type="entry name" value="NODB HOMOLOGY DOMAIN-CONTAINING PROTEIN"/>
    <property type="match status" value="1"/>
</dbReference>
<dbReference type="InterPro" id="IPR002509">
    <property type="entry name" value="NODB_dom"/>
</dbReference>
<dbReference type="PANTHER" id="PTHR43123">
    <property type="entry name" value="POLYSACCHARIDE DEACETYLASE-RELATED"/>
    <property type="match status" value="1"/>
</dbReference>
<evidence type="ECO:0000259" key="1">
    <source>
        <dbReference type="Pfam" id="PF01522"/>
    </source>
</evidence>
<evidence type="ECO:0000313" key="2">
    <source>
        <dbReference type="EMBL" id="KAK5955124.1"/>
    </source>
</evidence>
<evidence type="ECO:0000313" key="3">
    <source>
        <dbReference type="Proteomes" id="UP001316803"/>
    </source>
</evidence>
<name>A0AAN8EGB9_9EURO</name>
<dbReference type="Gene3D" id="3.20.20.370">
    <property type="entry name" value="Glycoside hydrolase/deacetylase"/>
    <property type="match status" value="1"/>
</dbReference>
<dbReference type="SUPFAM" id="SSF88713">
    <property type="entry name" value="Glycoside hydrolase/deacetylase"/>
    <property type="match status" value="1"/>
</dbReference>
<gene>
    <name evidence="2" type="ORF">OHC33_003803</name>
</gene>
<keyword evidence="3" id="KW-1185">Reference proteome</keyword>
<organism evidence="2 3">
    <name type="scientific">Knufia fluminis</name>
    <dbReference type="NCBI Taxonomy" id="191047"/>
    <lineage>
        <taxon>Eukaryota</taxon>
        <taxon>Fungi</taxon>
        <taxon>Dikarya</taxon>
        <taxon>Ascomycota</taxon>
        <taxon>Pezizomycotina</taxon>
        <taxon>Eurotiomycetes</taxon>
        <taxon>Chaetothyriomycetidae</taxon>
        <taxon>Chaetothyriales</taxon>
        <taxon>Trichomeriaceae</taxon>
        <taxon>Knufia</taxon>
    </lineage>
</organism>
<dbReference type="GO" id="GO:0016810">
    <property type="term" value="F:hydrolase activity, acting on carbon-nitrogen (but not peptide) bonds"/>
    <property type="evidence" value="ECO:0007669"/>
    <property type="project" value="InterPro"/>
</dbReference>
<accession>A0AAN8EGB9</accession>
<protein>
    <recommendedName>
        <fullName evidence="1">NodB homology domain-containing protein</fullName>
    </recommendedName>
</protein>
<dbReference type="Pfam" id="PF01522">
    <property type="entry name" value="Polysacc_deac_1"/>
    <property type="match status" value="1"/>
</dbReference>
<sequence>MVNFDPNYDIPRDLEGFGEESFDPQWPNGARIAISFVLNYEEGAERTYHNGDGHSEPYLWEKGASGGYKEGAPYVNAESEYEYGSRVGAWRLLRLFKEFNYHWTTYAVAQAFKVNPNFAKACVRDGHEVATHGLRWLDIWDYDLQAEKDYIVESLKLLREVSGEMPVGAYYGRGTPNTKALFPEAFREAGGEMLWCSEAYNDDVPYWVDLPAENNLKDEDKKGMLIVPYNYDCNGKSTAVLVSSADISVRADGKFHMSPGFVGSDMYEKYLKATFDMLYREGGKIMNIPMHSRIIGKPGRSEALRNFMKYIQGHEGVWVTTRREIAQHFKGKFPYRPGHRA</sequence>
<dbReference type="EMBL" id="JAKLMC020000007">
    <property type="protein sequence ID" value="KAK5955124.1"/>
    <property type="molecule type" value="Genomic_DNA"/>
</dbReference>
<reference evidence="2 3" key="1">
    <citation type="submission" date="2022-12" db="EMBL/GenBank/DDBJ databases">
        <title>Genomic features and morphological characterization of a novel Knufia sp. strain isolated from spacecraft assembly facility.</title>
        <authorList>
            <person name="Teixeira M."/>
            <person name="Chander A.M."/>
            <person name="Stajich J.E."/>
            <person name="Venkateswaran K."/>
        </authorList>
    </citation>
    <scope>NUCLEOTIDE SEQUENCE [LARGE SCALE GENOMIC DNA]</scope>
    <source>
        <strain evidence="2 3">FJI-L2-BK-P2</strain>
    </source>
</reference>
<dbReference type="Proteomes" id="UP001316803">
    <property type="component" value="Unassembled WGS sequence"/>
</dbReference>
<dbReference type="AlphaFoldDB" id="A0AAN8EGB9"/>
<dbReference type="InterPro" id="IPR011330">
    <property type="entry name" value="Glyco_hydro/deAcase_b/a-brl"/>
</dbReference>
<proteinExistence type="predicted"/>